<dbReference type="CDD" id="cd00075">
    <property type="entry name" value="HATPase"/>
    <property type="match status" value="1"/>
</dbReference>
<keyword evidence="4 7" id="KW-0418">Kinase</keyword>
<dbReference type="SUPFAM" id="SSF47384">
    <property type="entry name" value="Homodimeric domain of signal transducing histidine kinase"/>
    <property type="match status" value="1"/>
</dbReference>
<dbReference type="SMART" id="SM00387">
    <property type="entry name" value="HATPase_c"/>
    <property type="match status" value="1"/>
</dbReference>
<dbReference type="InterPro" id="IPR036890">
    <property type="entry name" value="HATPase_C_sf"/>
</dbReference>
<reference evidence="7 8" key="1">
    <citation type="journal article" date="2015" name="Genome Announc.">
        <title>Draft Genome Sequence of Filamentous Marine Cyanobacterium Lyngbya confervoides Strain BDU141951.</title>
        <authorList>
            <person name="Chandrababunaidu M.M."/>
            <person name="Sen D."/>
            <person name="Tripathy S."/>
        </authorList>
    </citation>
    <scope>NUCLEOTIDE SEQUENCE [LARGE SCALE GENOMIC DNA]</scope>
    <source>
        <strain evidence="7 8">BDU141951</strain>
    </source>
</reference>
<dbReference type="PRINTS" id="PR00344">
    <property type="entry name" value="BCTRLSENSOR"/>
</dbReference>
<keyword evidence="8" id="KW-1185">Reference proteome</keyword>
<dbReference type="SUPFAM" id="SSF55874">
    <property type="entry name" value="ATPase domain of HSP90 chaperone/DNA topoisomerase II/histidine kinase"/>
    <property type="match status" value="1"/>
</dbReference>
<sequence>MPFTPPHRCPSMLLPASAEFIALCRSQIALLLQGLGVQQIAIYLAEQFKSGGEVCLKPLVLYPDEQTRWPDEIQWQIPTAAAVPSDTVPFALSPSASIMPSVESVDLEASQVNVPFRGSPEVAAEADSSGSLYSDTEPLILPLMQDSSFLGILMVSRPGQGWQSWEESQLEQVAQSLSLACVLDQRSQWLTQSNYRQQTIFSEEHNRLRTLLHQFRNPLTALRTLGKLMTRRLSAQDPNHAFAQSIVQQSDRLEALLQQFSDTLEVGHETMATLYPATVSSDAPFLPASEVPTLPPSTLPASGILSGGALLIQPCWLHDILTPIVEAVTGRLDEQQQQLLTSLADSLPPVPGDPHALEEVFSNLIDNALKYTPAGGTILLELLMESCPEGQSQQQVVYLTDNGPGIPTGDLWRIFDGQYRGVQAQTGIPGSGLGLAIVRDLLEKMNAHIEAFSPATRPLEQGCKTPAGPGTTFRVCFPLEVNPLDR</sequence>
<dbReference type="EMBL" id="JTHE03000061">
    <property type="protein sequence ID" value="MCM1983302.1"/>
    <property type="molecule type" value="Genomic_DNA"/>
</dbReference>
<protein>
    <recommendedName>
        <fullName evidence="2">histidine kinase</fullName>
        <ecNumber evidence="2">2.7.13.3</ecNumber>
    </recommendedName>
</protein>
<dbReference type="PANTHER" id="PTHR43547:SF2">
    <property type="entry name" value="HYBRID SIGNAL TRANSDUCTION HISTIDINE KINASE C"/>
    <property type="match status" value="1"/>
</dbReference>
<dbReference type="InterPro" id="IPR005467">
    <property type="entry name" value="His_kinase_dom"/>
</dbReference>
<evidence type="ECO:0000256" key="1">
    <source>
        <dbReference type="ARBA" id="ARBA00000085"/>
    </source>
</evidence>
<evidence type="ECO:0000313" key="8">
    <source>
        <dbReference type="Proteomes" id="UP000031561"/>
    </source>
</evidence>
<dbReference type="Proteomes" id="UP000031561">
    <property type="component" value="Unassembled WGS sequence"/>
</dbReference>
<comment type="catalytic activity">
    <reaction evidence="1">
        <text>ATP + protein L-histidine = ADP + protein N-phospho-L-histidine.</text>
        <dbReference type="EC" id="2.7.13.3"/>
    </reaction>
</comment>
<keyword evidence="3" id="KW-0597">Phosphoprotein</keyword>
<dbReference type="PANTHER" id="PTHR43547">
    <property type="entry name" value="TWO-COMPONENT HISTIDINE KINASE"/>
    <property type="match status" value="1"/>
</dbReference>
<dbReference type="InterPro" id="IPR003661">
    <property type="entry name" value="HisK_dim/P_dom"/>
</dbReference>
<dbReference type="InterPro" id="IPR004358">
    <property type="entry name" value="Sig_transdc_His_kin-like_C"/>
</dbReference>
<dbReference type="PROSITE" id="PS50109">
    <property type="entry name" value="HIS_KIN"/>
    <property type="match status" value="1"/>
</dbReference>
<dbReference type="Gene3D" id="1.10.287.130">
    <property type="match status" value="1"/>
</dbReference>
<name>A0ABD4T462_9CYAN</name>
<evidence type="ECO:0000256" key="2">
    <source>
        <dbReference type="ARBA" id="ARBA00012438"/>
    </source>
</evidence>
<evidence type="ECO:0000259" key="6">
    <source>
        <dbReference type="PROSITE" id="PS50109"/>
    </source>
</evidence>
<organism evidence="7 8">
    <name type="scientific">Lyngbya confervoides BDU141951</name>
    <dbReference type="NCBI Taxonomy" id="1574623"/>
    <lineage>
        <taxon>Bacteria</taxon>
        <taxon>Bacillati</taxon>
        <taxon>Cyanobacteriota</taxon>
        <taxon>Cyanophyceae</taxon>
        <taxon>Oscillatoriophycideae</taxon>
        <taxon>Oscillatoriales</taxon>
        <taxon>Microcoleaceae</taxon>
        <taxon>Lyngbya</taxon>
    </lineage>
</organism>
<accession>A0ABD4T462</accession>
<evidence type="ECO:0000256" key="5">
    <source>
        <dbReference type="ARBA" id="ARBA00023012"/>
    </source>
</evidence>
<dbReference type="AlphaFoldDB" id="A0ABD4T462"/>
<dbReference type="SMART" id="SM00388">
    <property type="entry name" value="HisKA"/>
    <property type="match status" value="1"/>
</dbReference>
<evidence type="ECO:0000256" key="3">
    <source>
        <dbReference type="ARBA" id="ARBA00022553"/>
    </source>
</evidence>
<dbReference type="Gene3D" id="3.30.565.10">
    <property type="entry name" value="Histidine kinase-like ATPase, C-terminal domain"/>
    <property type="match status" value="1"/>
</dbReference>
<dbReference type="RefSeq" id="WP_250833330.1">
    <property type="nucleotide sequence ID" value="NZ_JTHE03000061.1"/>
</dbReference>
<evidence type="ECO:0000313" key="7">
    <source>
        <dbReference type="EMBL" id="MCM1983302.1"/>
    </source>
</evidence>
<keyword evidence="4 7" id="KW-0808">Transferase</keyword>
<dbReference type="Pfam" id="PF02518">
    <property type="entry name" value="HATPase_c"/>
    <property type="match status" value="1"/>
</dbReference>
<comment type="caution">
    <text evidence="7">The sequence shown here is derived from an EMBL/GenBank/DDBJ whole genome shotgun (WGS) entry which is preliminary data.</text>
</comment>
<dbReference type="InterPro" id="IPR036097">
    <property type="entry name" value="HisK_dim/P_sf"/>
</dbReference>
<proteinExistence type="predicted"/>
<dbReference type="GO" id="GO:0004673">
    <property type="term" value="F:protein histidine kinase activity"/>
    <property type="evidence" value="ECO:0007669"/>
    <property type="project" value="UniProtKB-EC"/>
</dbReference>
<dbReference type="EC" id="2.7.13.3" evidence="2"/>
<evidence type="ECO:0000256" key="4">
    <source>
        <dbReference type="ARBA" id="ARBA00022777"/>
    </source>
</evidence>
<dbReference type="InterPro" id="IPR003594">
    <property type="entry name" value="HATPase_dom"/>
</dbReference>
<dbReference type="Pfam" id="PF00512">
    <property type="entry name" value="HisKA"/>
    <property type="match status" value="1"/>
</dbReference>
<keyword evidence="5" id="KW-0902">Two-component regulatory system</keyword>
<feature type="domain" description="Histidine kinase" evidence="6">
    <location>
        <begin position="210"/>
        <end position="481"/>
    </location>
</feature>
<dbReference type="CDD" id="cd00082">
    <property type="entry name" value="HisKA"/>
    <property type="match status" value="1"/>
</dbReference>
<gene>
    <name evidence="7" type="ORF">QQ91_0010790</name>
</gene>
<dbReference type="GO" id="GO:0000160">
    <property type="term" value="P:phosphorelay signal transduction system"/>
    <property type="evidence" value="ECO:0007669"/>
    <property type="project" value="UniProtKB-KW"/>
</dbReference>